<protein>
    <submittedName>
        <fullName evidence="1">Uncharacterized protein</fullName>
    </submittedName>
</protein>
<dbReference type="EMBL" id="HG739110">
    <property type="protein sequence ID" value="CDP07523.1"/>
    <property type="molecule type" value="Genomic_DNA"/>
</dbReference>
<dbReference type="Proteomes" id="UP000295252">
    <property type="component" value="Chromosome II"/>
</dbReference>
<dbReference type="InParanoid" id="A0A068UIS1"/>
<reference evidence="2" key="1">
    <citation type="journal article" date="2014" name="Science">
        <title>The coffee genome provides insight into the convergent evolution of caffeine biosynthesis.</title>
        <authorList>
            <person name="Denoeud F."/>
            <person name="Carretero-Paulet L."/>
            <person name="Dereeper A."/>
            <person name="Droc G."/>
            <person name="Guyot R."/>
            <person name="Pietrella M."/>
            <person name="Zheng C."/>
            <person name="Alberti A."/>
            <person name="Anthony F."/>
            <person name="Aprea G."/>
            <person name="Aury J.M."/>
            <person name="Bento P."/>
            <person name="Bernard M."/>
            <person name="Bocs S."/>
            <person name="Campa C."/>
            <person name="Cenci A."/>
            <person name="Combes M.C."/>
            <person name="Crouzillat D."/>
            <person name="Da Silva C."/>
            <person name="Daddiego L."/>
            <person name="De Bellis F."/>
            <person name="Dussert S."/>
            <person name="Garsmeur O."/>
            <person name="Gayraud T."/>
            <person name="Guignon V."/>
            <person name="Jahn K."/>
            <person name="Jamilloux V."/>
            <person name="Joet T."/>
            <person name="Labadie K."/>
            <person name="Lan T."/>
            <person name="Leclercq J."/>
            <person name="Lepelley M."/>
            <person name="Leroy T."/>
            <person name="Li L.T."/>
            <person name="Librado P."/>
            <person name="Lopez L."/>
            <person name="Munoz A."/>
            <person name="Noel B."/>
            <person name="Pallavicini A."/>
            <person name="Perrotta G."/>
            <person name="Poncet V."/>
            <person name="Pot D."/>
            <person name="Priyono X."/>
            <person name="Rigoreau M."/>
            <person name="Rouard M."/>
            <person name="Rozas J."/>
            <person name="Tranchant-Dubreuil C."/>
            <person name="VanBuren R."/>
            <person name="Zhang Q."/>
            <person name="Andrade A.C."/>
            <person name="Argout X."/>
            <person name="Bertrand B."/>
            <person name="de Kochko A."/>
            <person name="Graziosi G."/>
            <person name="Henry R.J."/>
            <person name="Jayarama X."/>
            <person name="Ming R."/>
            <person name="Nagai C."/>
            <person name="Rounsley S."/>
            <person name="Sankoff D."/>
            <person name="Giuliano G."/>
            <person name="Albert V.A."/>
            <person name="Wincker P."/>
            <person name="Lashermes P."/>
        </authorList>
    </citation>
    <scope>NUCLEOTIDE SEQUENCE [LARGE SCALE GENOMIC DNA]</scope>
    <source>
        <strain evidence="2">cv. DH200-94</strain>
    </source>
</reference>
<dbReference type="PhylomeDB" id="A0A068UIS1"/>
<keyword evidence="2" id="KW-1185">Reference proteome</keyword>
<gene>
    <name evidence="1" type="ORF">GSCOC_T00024807001</name>
</gene>
<evidence type="ECO:0000313" key="2">
    <source>
        <dbReference type="Proteomes" id="UP000295252"/>
    </source>
</evidence>
<dbReference type="Gramene" id="CDP07523">
    <property type="protein sequence ID" value="CDP07523"/>
    <property type="gene ID" value="GSCOC_T00024807001"/>
</dbReference>
<dbReference type="AlphaFoldDB" id="A0A068UIS1"/>
<sequence length="63" mass="7302">MDLNFNHKSREDLALCSPKIYGVDYPLLNPLIEPNFLRKCFVIVAKVGYFHQQECCIDASLNR</sequence>
<evidence type="ECO:0000313" key="1">
    <source>
        <dbReference type="EMBL" id="CDP07523.1"/>
    </source>
</evidence>
<organism evidence="1 2">
    <name type="scientific">Coffea canephora</name>
    <name type="common">Robusta coffee</name>
    <dbReference type="NCBI Taxonomy" id="49390"/>
    <lineage>
        <taxon>Eukaryota</taxon>
        <taxon>Viridiplantae</taxon>
        <taxon>Streptophyta</taxon>
        <taxon>Embryophyta</taxon>
        <taxon>Tracheophyta</taxon>
        <taxon>Spermatophyta</taxon>
        <taxon>Magnoliopsida</taxon>
        <taxon>eudicotyledons</taxon>
        <taxon>Gunneridae</taxon>
        <taxon>Pentapetalae</taxon>
        <taxon>asterids</taxon>
        <taxon>lamiids</taxon>
        <taxon>Gentianales</taxon>
        <taxon>Rubiaceae</taxon>
        <taxon>Ixoroideae</taxon>
        <taxon>Gardenieae complex</taxon>
        <taxon>Bertiereae - Coffeeae clade</taxon>
        <taxon>Coffeeae</taxon>
        <taxon>Coffea</taxon>
    </lineage>
</organism>
<name>A0A068UIS1_COFCA</name>
<proteinExistence type="predicted"/>
<accession>A0A068UIS1</accession>